<reference evidence="5" key="2">
    <citation type="submission" date="2023-10" db="EMBL/GenBank/DDBJ databases">
        <authorList>
            <person name="Khurajog B."/>
        </authorList>
    </citation>
    <scope>NUCLEOTIDE SEQUENCE</scope>
    <source>
        <strain evidence="5">BF9</strain>
    </source>
</reference>
<evidence type="ECO:0000313" key="6">
    <source>
        <dbReference type="Proteomes" id="UP001280897"/>
    </source>
</evidence>
<evidence type="ECO:0000313" key="5">
    <source>
        <dbReference type="EMBL" id="MDV2620384.1"/>
    </source>
</evidence>
<dbReference type="GO" id="GO:0000976">
    <property type="term" value="F:transcription cis-regulatory region binding"/>
    <property type="evidence" value="ECO:0007669"/>
    <property type="project" value="TreeGrafter"/>
</dbReference>
<dbReference type="Proteomes" id="UP001280897">
    <property type="component" value="Unassembled WGS sequence"/>
</dbReference>
<dbReference type="InterPro" id="IPR000843">
    <property type="entry name" value="HTH_LacI"/>
</dbReference>
<dbReference type="Gene3D" id="1.10.260.40">
    <property type="entry name" value="lambda repressor-like DNA-binding domains"/>
    <property type="match status" value="1"/>
</dbReference>
<reference evidence="5" key="1">
    <citation type="journal article" date="2023" name="PeerJ">
        <title>Selection and evaluation of lactic acid bacteria from chicken feces in Thailand as potential probiotics.</title>
        <authorList>
            <person name="Khurajog B."/>
            <person name="Disastra Y."/>
            <person name="Lawwyne L.D."/>
            <person name="Sirichokchatchawan W."/>
            <person name="Niyomtham W."/>
            <person name="Yindee J."/>
            <person name="Hampson D.J."/>
            <person name="Prapasarakul N."/>
        </authorList>
    </citation>
    <scope>NUCLEOTIDE SEQUENCE</scope>
    <source>
        <strain evidence="5">BF9</strain>
    </source>
</reference>
<sequence length="310" mass="34911">MTNIRDIAKKSGYSASTVSRFLNQTGYVSQSAKQAIQQVIDELDYVPNALARDLSKGKSNTIGIVIPQMQHPFFTELINGIMDTAFAADYHVSVLESRYDEQLEEKYLEKLHRKAFDALIFTSHKLPLARLAAYQKYGPVICCEDPGITPIAAAYVLRKKTYVAAFNWIKKKRYSKIAITLSRSYQLSATSKVTLQAYRDVFETFPDDQLIFEGVDSHPVAYQAASRIAQIHPDFIFGNIDDVIAGVYQYYIDNQLKLPKMMGQENQISGKLLKIPTIDHHLRQLGQAAGRLAISGDVRQIAIESDLIIR</sequence>
<dbReference type="EMBL" id="JAWJAV010000001">
    <property type="protein sequence ID" value="MDV2620384.1"/>
    <property type="molecule type" value="Genomic_DNA"/>
</dbReference>
<keyword evidence="1" id="KW-0805">Transcription regulation</keyword>
<evidence type="ECO:0000256" key="2">
    <source>
        <dbReference type="ARBA" id="ARBA00023125"/>
    </source>
</evidence>
<proteinExistence type="predicted"/>
<protein>
    <submittedName>
        <fullName evidence="5">LacI family DNA-binding transcriptional regulator</fullName>
    </submittedName>
</protein>
<evidence type="ECO:0000256" key="1">
    <source>
        <dbReference type="ARBA" id="ARBA00023015"/>
    </source>
</evidence>
<dbReference type="Pfam" id="PF00356">
    <property type="entry name" value="LacI"/>
    <property type="match status" value="1"/>
</dbReference>
<evidence type="ECO:0000256" key="3">
    <source>
        <dbReference type="ARBA" id="ARBA00023163"/>
    </source>
</evidence>
<accession>A0AAW8YFT7</accession>
<dbReference type="PROSITE" id="PS50932">
    <property type="entry name" value="HTH_LACI_2"/>
    <property type="match status" value="1"/>
</dbReference>
<feature type="domain" description="HTH lacI-type" evidence="4">
    <location>
        <begin position="2"/>
        <end position="56"/>
    </location>
</feature>
<keyword evidence="3" id="KW-0804">Transcription</keyword>
<name>A0AAW8YFT7_PEDAC</name>
<dbReference type="SUPFAM" id="SSF47413">
    <property type="entry name" value="lambda repressor-like DNA-binding domains"/>
    <property type="match status" value="1"/>
</dbReference>
<dbReference type="Gene3D" id="3.40.50.2300">
    <property type="match status" value="2"/>
</dbReference>
<dbReference type="InterPro" id="IPR001761">
    <property type="entry name" value="Peripla_BP/Lac1_sug-bd_dom"/>
</dbReference>
<evidence type="ECO:0000259" key="4">
    <source>
        <dbReference type="PROSITE" id="PS50932"/>
    </source>
</evidence>
<dbReference type="InterPro" id="IPR028082">
    <property type="entry name" value="Peripla_BP_I"/>
</dbReference>
<dbReference type="SUPFAM" id="SSF53822">
    <property type="entry name" value="Periplasmic binding protein-like I"/>
    <property type="match status" value="1"/>
</dbReference>
<dbReference type="InterPro" id="IPR010982">
    <property type="entry name" value="Lambda_DNA-bd_dom_sf"/>
</dbReference>
<dbReference type="PANTHER" id="PTHR30146">
    <property type="entry name" value="LACI-RELATED TRANSCRIPTIONAL REPRESSOR"/>
    <property type="match status" value="1"/>
</dbReference>
<dbReference type="PANTHER" id="PTHR30146:SF105">
    <property type="entry name" value="CATABOLITE CONTROL PROTEIN B"/>
    <property type="match status" value="1"/>
</dbReference>
<dbReference type="CDD" id="cd06286">
    <property type="entry name" value="PBP1_CcpB-like"/>
    <property type="match status" value="1"/>
</dbReference>
<organism evidence="5 6">
    <name type="scientific">Pediococcus acidilactici</name>
    <dbReference type="NCBI Taxonomy" id="1254"/>
    <lineage>
        <taxon>Bacteria</taxon>
        <taxon>Bacillati</taxon>
        <taxon>Bacillota</taxon>
        <taxon>Bacilli</taxon>
        <taxon>Lactobacillales</taxon>
        <taxon>Lactobacillaceae</taxon>
        <taxon>Pediococcus</taxon>
        <taxon>Pediococcus acidilactici group</taxon>
    </lineage>
</organism>
<comment type="caution">
    <text evidence="5">The sequence shown here is derived from an EMBL/GenBank/DDBJ whole genome shotgun (WGS) entry which is preliminary data.</text>
</comment>
<dbReference type="GO" id="GO:0003700">
    <property type="term" value="F:DNA-binding transcription factor activity"/>
    <property type="evidence" value="ECO:0007669"/>
    <property type="project" value="TreeGrafter"/>
</dbReference>
<dbReference type="SMART" id="SM00354">
    <property type="entry name" value="HTH_LACI"/>
    <property type="match status" value="1"/>
</dbReference>
<gene>
    <name evidence="5" type="ORF">R0G89_01355</name>
</gene>
<dbReference type="Pfam" id="PF00532">
    <property type="entry name" value="Peripla_BP_1"/>
    <property type="match status" value="1"/>
</dbReference>
<keyword evidence="2 5" id="KW-0238">DNA-binding</keyword>
<dbReference type="RefSeq" id="WP_081351645.1">
    <property type="nucleotide sequence ID" value="NZ_CP096031.1"/>
</dbReference>
<dbReference type="CDD" id="cd01392">
    <property type="entry name" value="HTH_LacI"/>
    <property type="match status" value="1"/>
</dbReference>
<dbReference type="AlphaFoldDB" id="A0AAW8YFT7"/>